<evidence type="ECO:0000313" key="2">
    <source>
        <dbReference type="Proteomes" id="UP000803844"/>
    </source>
</evidence>
<accession>A0A9P4YAQ2</accession>
<dbReference type="Proteomes" id="UP000803844">
    <property type="component" value="Unassembled WGS sequence"/>
</dbReference>
<keyword evidence="2" id="KW-1185">Reference proteome</keyword>
<dbReference type="RefSeq" id="XP_040780505.1">
    <property type="nucleotide sequence ID" value="XM_040919942.1"/>
</dbReference>
<dbReference type="GeneID" id="63837071"/>
<proteinExistence type="predicted"/>
<sequence length="192" mass="22561">MFQLPPDGGELWPSMQVVKMDASLLTAGGGWFLKGDGEHQTTHLMPEDCYTTRRMQNGHDPINLWRDRVDPRSYDPLMHKLAKAMLQMPKLQRLKLEFPNWYSSSSQGKCPSLEYYLETPSIRTRTSPRKASVWILDCNRSVYWPYPETGLFWEIPDHIMAAYRQLVKDDSIIQRVRYRIQLPSGRFPWLWA</sequence>
<evidence type="ECO:0000313" key="1">
    <source>
        <dbReference type="EMBL" id="KAF3769544.1"/>
    </source>
</evidence>
<comment type="caution">
    <text evidence="1">The sequence shown here is derived from an EMBL/GenBank/DDBJ whole genome shotgun (WGS) entry which is preliminary data.</text>
</comment>
<organism evidence="1 2">
    <name type="scientific">Cryphonectria parasitica (strain ATCC 38755 / EP155)</name>
    <dbReference type="NCBI Taxonomy" id="660469"/>
    <lineage>
        <taxon>Eukaryota</taxon>
        <taxon>Fungi</taxon>
        <taxon>Dikarya</taxon>
        <taxon>Ascomycota</taxon>
        <taxon>Pezizomycotina</taxon>
        <taxon>Sordariomycetes</taxon>
        <taxon>Sordariomycetidae</taxon>
        <taxon>Diaporthales</taxon>
        <taxon>Cryphonectriaceae</taxon>
        <taxon>Cryphonectria-Endothia species complex</taxon>
        <taxon>Cryphonectria</taxon>
    </lineage>
</organism>
<name>A0A9P4YAQ2_CRYP1</name>
<protein>
    <submittedName>
        <fullName evidence="1">Uncharacterized protein</fullName>
    </submittedName>
</protein>
<reference evidence="1" key="1">
    <citation type="journal article" date="2020" name="Phytopathology">
        <title>Genome sequence of the chestnut blight fungus Cryphonectria parasitica EP155: A fundamental resource for an archetypical invasive plant pathogen.</title>
        <authorList>
            <person name="Crouch J.A."/>
            <person name="Dawe A."/>
            <person name="Aerts A."/>
            <person name="Barry K."/>
            <person name="Churchill A.C.L."/>
            <person name="Grimwood J."/>
            <person name="Hillman B."/>
            <person name="Milgroom M.G."/>
            <person name="Pangilinan J."/>
            <person name="Smith M."/>
            <person name="Salamov A."/>
            <person name="Schmutz J."/>
            <person name="Yadav J."/>
            <person name="Grigoriev I.V."/>
            <person name="Nuss D."/>
        </authorList>
    </citation>
    <scope>NUCLEOTIDE SEQUENCE</scope>
    <source>
        <strain evidence="1">EP155</strain>
    </source>
</reference>
<gene>
    <name evidence="1" type="ORF">M406DRAFT_325048</name>
</gene>
<dbReference type="EMBL" id="MU032344">
    <property type="protein sequence ID" value="KAF3769544.1"/>
    <property type="molecule type" value="Genomic_DNA"/>
</dbReference>
<dbReference type="AlphaFoldDB" id="A0A9P4YAQ2"/>